<dbReference type="EMBL" id="GBRH01262217">
    <property type="protein sequence ID" value="JAD35678.1"/>
    <property type="molecule type" value="Transcribed_RNA"/>
</dbReference>
<name>A0A0A8ZDF8_ARUDO</name>
<reference evidence="1" key="2">
    <citation type="journal article" date="2015" name="Data Brief">
        <title>Shoot transcriptome of the giant reed, Arundo donax.</title>
        <authorList>
            <person name="Barrero R.A."/>
            <person name="Guerrero F.D."/>
            <person name="Moolhuijzen P."/>
            <person name="Goolsby J.A."/>
            <person name="Tidwell J."/>
            <person name="Bellgard S.E."/>
            <person name="Bellgard M.I."/>
        </authorList>
    </citation>
    <scope>NUCLEOTIDE SEQUENCE</scope>
    <source>
        <tissue evidence="1">Shoot tissue taken approximately 20 cm above the soil surface</tissue>
    </source>
</reference>
<organism evidence="1">
    <name type="scientific">Arundo donax</name>
    <name type="common">Giant reed</name>
    <name type="synonym">Donax arundinaceus</name>
    <dbReference type="NCBI Taxonomy" id="35708"/>
    <lineage>
        <taxon>Eukaryota</taxon>
        <taxon>Viridiplantae</taxon>
        <taxon>Streptophyta</taxon>
        <taxon>Embryophyta</taxon>
        <taxon>Tracheophyta</taxon>
        <taxon>Spermatophyta</taxon>
        <taxon>Magnoliopsida</taxon>
        <taxon>Liliopsida</taxon>
        <taxon>Poales</taxon>
        <taxon>Poaceae</taxon>
        <taxon>PACMAD clade</taxon>
        <taxon>Arundinoideae</taxon>
        <taxon>Arundineae</taxon>
        <taxon>Arundo</taxon>
    </lineage>
</organism>
<reference evidence="1" key="1">
    <citation type="submission" date="2014-09" db="EMBL/GenBank/DDBJ databases">
        <authorList>
            <person name="Magalhaes I.L.F."/>
            <person name="Oliveira U."/>
            <person name="Santos F.R."/>
            <person name="Vidigal T.H.D.A."/>
            <person name="Brescovit A.D."/>
            <person name="Santos A.J."/>
        </authorList>
    </citation>
    <scope>NUCLEOTIDE SEQUENCE</scope>
    <source>
        <tissue evidence="1">Shoot tissue taken approximately 20 cm above the soil surface</tissue>
    </source>
</reference>
<dbReference type="AlphaFoldDB" id="A0A0A8ZDF8"/>
<accession>A0A0A8ZDF8</accession>
<protein>
    <submittedName>
        <fullName evidence="1">Uncharacterized protein</fullName>
    </submittedName>
</protein>
<proteinExistence type="predicted"/>
<sequence>MFAVVHRIKLLDLSNTGPHATIVM</sequence>
<evidence type="ECO:0000313" key="1">
    <source>
        <dbReference type="EMBL" id="JAD35678.1"/>
    </source>
</evidence>